<dbReference type="Pfam" id="PF06594">
    <property type="entry name" value="HCBP_related"/>
    <property type="match status" value="2"/>
</dbReference>
<feature type="domain" description="Haemolysin-type calcium binding-related" evidence="2">
    <location>
        <begin position="1081"/>
        <end position="1123"/>
    </location>
</feature>
<organism evidence="3 4">
    <name type="scientific">Francisella philomiragia</name>
    <dbReference type="NCBI Taxonomy" id="28110"/>
    <lineage>
        <taxon>Bacteria</taxon>
        <taxon>Pseudomonadati</taxon>
        <taxon>Pseudomonadota</taxon>
        <taxon>Gammaproteobacteria</taxon>
        <taxon>Thiotrichales</taxon>
        <taxon>Francisellaceae</taxon>
        <taxon>Francisella</taxon>
    </lineage>
</organism>
<dbReference type="Pfam" id="PF00353">
    <property type="entry name" value="HemolysinCabind"/>
    <property type="match status" value="9"/>
</dbReference>
<evidence type="ECO:0000256" key="1">
    <source>
        <dbReference type="ARBA" id="ARBA00022837"/>
    </source>
</evidence>
<dbReference type="Gene3D" id="2.160.20.160">
    <property type="match status" value="1"/>
</dbReference>
<protein>
    <submittedName>
        <fullName evidence="3">Hemolysin-type calcium-binding repeat family protein</fullName>
    </submittedName>
</protein>
<evidence type="ECO:0000313" key="3">
    <source>
        <dbReference type="EMBL" id="AJI52838.1"/>
    </source>
</evidence>
<proteinExistence type="predicted"/>
<dbReference type="GO" id="GO:0005509">
    <property type="term" value="F:calcium ion binding"/>
    <property type="evidence" value="ECO:0007669"/>
    <property type="project" value="InterPro"/>
</dbReference>
<dbReference type="RefSeq" id="WP_080774922.1">
    <property type="nucleotide sequence ID" value="NZ_CP009440.1"/>
</dbReference>
<sequence>MSTLFQTNETLQANRQQKMLDILKVSTLNKNGETADNKKSIYSVLPADSKLVRSEVNDTNFSINTDLQTSIRSSLNANSEVDATTTFLNEAYAAQKAGKVVDQNYLSALEKNILTATGGEQYYSKETGKLENTPDISGMDFAQKNALSNEQKSAIANYEYIREGSFNQRIKAEALNHSVEEYMTAEQLEMYNGALSQVGTGTIDQDGLDRIKTDFYVDSLKENGQFDAFKESFNTSFNETGKESLKTQMHIALNDSYSESGWLANTSNEAVGIPTMDTFVVLDSQMNTAGIGIDSTQWMGYGTIGSAALGYDYSIVKKYGELLSNGQSLIEVSTTDQRTAMFGTSFPDVLINEAWQGALRNDTSNWNTIARILDGWVDNLTLAPESGEVPTIHINSDVNSKFTQANVQAFGDPLVMDLDGDGIETVASDGSVLFDHNADGVKTGTGWAASDDGLLVRDLDGSGTIDNGQELFGDNTIKADGTKAIDGFDALSDLDSNADGIFNSQDTAFEEVKVWQDKNQDGISQADELMSLSEAGIADINLNTNTVNQNVAGGVLRKEATVTNVDGTTTKVGAMDFAENKFHSEFTDNLEIPEELQGSVNVAGQGALRSLNEAASQSPELKELLTNLYSGEVAITDAAINEVLLEWAKTSSNNNNFTTSLELLDGITLDDGTQINVGVSDRVRTIIEKTAVLEAINGERLLDYQINDHGSYYNIYVETGSEISNFSSGNATVSKGGTVALNDWDYHRLVDNGRTTLINDAYASAFNSIKEAINTSLIAKEIQPMLLENISFELDANGEVALNFDGINEMLVNNIKADPAGGINFLSKVIEAKDVTLLNNGWDSQAFLEGNVANVLSEIIGSEVSFAVTNNGNFTINGKSFDLNSLAGTSGADFILGTSDNDIINAGTGDDEIYGKLGDDVINTGDGNDTVYAGEGNDRVTVGINNGYNSIYGESGDDVLNATGSWSRNTLDGGEGNDTIRGGYQNDVLRGGSGDDVISTGERSSDYVEGGLGNDTLISDYGSKDVVYKYNLGDGFDTIKRGSTKFYSSWGNIHQDYFKQKVVFGEGISSSDVSFSKEGNDLLLQIGADATQGMRVEGFYSGDGKYKSKVSRFEFADGTVLSESNISTVVTGSTNEADVLSGGSSHDYIESLSGDDVINTGDGNDTVYAGEGNDRVTVGINNGYNSIYGESGDDVLNATGSWSRNTLDGGEGNDTIRGGYQNDVLRGGSGDDVISTGERSSDYVEGGLGNDTLISDYGSKDVVYKYNLGDGFDTIKRGSTKFYSSWGNIHQDYFKQKVVFGEGISSSDVSFSKEGNDLLLQIGADATQGMRVEGFYSGDGKYKSKVSRFEFADGTVLSESNISLINFIGSSSNDTLVGNSNDNVISGNEGNDIIAGGVGDDVISGGEGSDTYRYSQGDGNDILDVSSNDGTMDTLELTDIDHASVNLSRAGEDLLIKFASDPLGSVIVDDYFSSQYTNQGLEIDANDGFALDLSANSNKIAELLAASGADDIDIDGGSVDGTVQTTTKLSSSELADLWLPKQSNEF</sequence>
<evidence type="ECO:0000259" key="2">
    <source>
        <dbReference type="Pfam" id="PF06594"/>
    </source>
</evidence>
<dbReference type="Gene3D" id="2.150.10.10">
    <property type="entry name" value="Serralysin-like metalloprotease, C-terminal"/>
    <property type="match status" value="3"/>
</dbReference>
<dbReference type="InterPro" id="IPR001343">
    <property type="entry name" value="Hemolysn_Ca-bd"/>
</dbReference>
<dbReference type="SUPFAM" id="SSF51120">
    <property type="entry name" value="beta-Roll"/>
    <property type="match status" value="4"/>
</dbReference>
<dbReference type="InterPro" id="IPR018511">
    <property type="entry name" value="Hemolysin-typ_Ca-bd_CS"/>
</dbReference>
<dbReference type="PANTHER" id="PTHR39431">
    <property type="entry name" value="FRPA/C-RELATED PROTEIN"/>
    <property type="match status" value="1"/>
</dbReference>
<name>A0A0B6D590_9GAMM</name>
<dbReference type="InterPro" id="IPR010566">
    <property type="entry name" value="Haemolys_ca-bd"/>
</dbReference>
<dbReference type="KEGG" id="fpz:LA55_1602"/>
<dbReference type="OrthoDB" id="5618685at2"/>
<reference evidence="3 4" key="1">
    <citation type="journal article" date="2015" name="Genome Announc.">
        <title>Genome sequencing of 18 francisella strains to aid in assay development and testing.</title>
        <authorList>
            <person name="Johnson S.L."/>
            <person name="Daligault H.E."/>
            <person name="Davenport K.W."/>
            <person name="Coyne S.R."/>
            <person name="Frey K.G."/>
            <person name="Koroleva G.I."/>
            <person name="Broomall S.M."/>
            <person name="Bishop-Lilly K.A."/>
            <person name="Bruce D.C."/>
            <person name="Chertkov O."/>
            <person name="Freitas T."/>
            <person name="Jaissle J."/>
            <person name="Ladner J.T."/>
            <person name="Rosenzweig C.N."/>
            <person name="Gibbons H.S."/>
            <person name="Palacios G.F."/>
            <person name="Redden C.L."/>
            <person name="Xu Y."/>
            <person name="Minogue T.D."/>
            <person name="Chain P.S."/>
        </authorList>
    </citation>
    <scope>NUCLEOTIDE SEQUENCE [LARGE SCALE GENOMIC DNA]</scope>
    <source>
        <strain evidence="3 4">GA01-2794</strain>
    </source>
</reference>
<keyword evidence="1" id="KW-0106">Calcium</keyword>
<dbReference type="PRINTS" id="PR00313">
    <property type="entry name" value="CABNDNGRPT"/>
</dbReference>
<dbReference type="PROSITE" id="PS00330">
    <property type="entry name" value="HEMOLYSIN_CALCIUM"/>
    <property type="match status" value="1"/>
</dbReference>
<dbReference type="PANTHER" id="PTHR39431:SF1">
    <property type="entry name" value="FRPA_C-RELATED PROTEIN"/>
    <property type="match status" value="1"/>
</dbReference>
<accession>A0A0B6D590</accession>
<gene>
    <name evidence="3" type="ORF">LA55_1602</name>
</gene>
<dbReference type="InterPro" id="IPR011049">
    <property type="entry name" value="Serralysin-like_metalloprot_C"/>
</dbReference>
<feature type="domain" description="Haemolysin-type calcium binding-related" evidence="2">
    <location>
        <begin position="1317"/>
        <end position="1359"/>
    </location>
</feature>
<dbReference type="Proteomes" id="UP000031830">
    <property type="component" value="Chromosome"/>
</dbReference>
<dbReference type="EMBL" id="CP009440">
    <property type="protein sequence ID" value="AJI52838.1"/>
    <property type="molecule type" value="Genomic_DNA"/>
</dbReference>
<evidence type="ECO:0000313" key="4">
    <source>
        <dbReference type="Proteomes" id="UP000031830"/>
    </source>
</evidence>